<dbReference type="Gene3D" id="2.40.10.210">
    <property type="entry name" value="Phage tail proteins (gpFII-like)"/>
    <property type="match status" value="1"/>
</dbReference>
<proteinExistence type="predicted"/>
<sequence length="33" mass="3859">GDSVVYRDRRYTVTKIRRFNGKPQLTLEECNGS</sequence>
<reference evidence="1" key="1">
    <citation type="submission" date="2018-07" db="EMBL/GenBank/DDBJ databases">
        <authorList>
            <consortium name="PulseNet: The National Subtyping Network for Foodborne Disease Surveillance"/>
            <person name="Tarr C.L."/>
            <person name="Trees E."/>
            <person name="Katz L.S."/>
            <person name="Carleton-Romer H.A."/>
            <person name="Stroika S."/>
            <person name="Kucerova Z."/>
            <person name="Roache K.F."/>
            <person name="Sabol A.L."/>
            <person name="Besser J."/>
            <person name="Gerner-Smidt P."/>
        </authorList>
    </citation>
    <scope>NUCLEOTIDE SEQUENCE</scope>
    <source>
        <strain evidence="1">PNUSAS044338</strain>
    </source>
</reference>
<dbReference type="AlphaFoldDB" id="A0A629RP64"/>
<dbReference type="GO" id="GO:0005524">
    <property type="term" value="F:ATP binding"/>
    <property type="evidence" value="ECO:0007669"/>
    <property type="project" value="UniProtKB-KW"/>
</dbReference>
<protein>
    <submittedName>
        <fullName evidence="1">ATP-binding protein</fullName>
    </submittedName>
</protein>
<dbReference type="SUPFAM" id="SSF69279">
    <property type="entry name" value="Phage tail proteins"/>
    <property type="match status" value="1"/>
</dbReference>
<dbReference type="Pfam" id="PF13856">
    <property type="entry name" value="Gifsy-2"/>
    <property type="match status" value="1"/>
</dbReference>
<feature type="non-terminal residue" evidence="1">
    <location>
        <position position="1"/>
    </location>
</feature>
<comment type="caution">
    <text evidence="1">The sequence shown here is derived from an EMBL/GenBank/DDBJ whole genome shotgun (WGS) entry which is preliminary data.</text>
</comment>
<keyword evidence="1" id="KW-0547">Nucleotide-binding</keyword>
<accession>A0A629RP64</accession>
<dbReference type="EMBL" id="AAGFYE010000071">
    <property type="protein sequence ID" value="EBN5091892.1"/>
    <property type="molecule type" value="Genomic_DNA"/>
</dbReference>
<gene>
    <name evidence="1" type="ORF">DQ454_27110</name>
</gene>
<dbReference type="InterPro" id="IPR025601">
    <property type="entry name" value="ATP-bd_sugar_transptr-like"/>
</dbReference>
<keyword evidence="1" id="KW-0067">ATP-binding</keyword>
<organism evidence="1">
    <name type="scientific">Salmonella enterica</name>
    <name type="common">Salmonella choleraesuis</name>
    <dbReference type="NCBI Taxonomy" id="28901"/>
    <lineage>
        <taxon>Bacteria</taxon>
        <taxon>Pseudomonadati</taxon>
        <taxon>Pseudomonadota</taxon>
        <taxon>Gammaproteobacteria</taxon>
        <taxon>Enterobacterales</taxon>
        <taxon>Enterobacteriaceae</taxon>
        <taxon>Salmonella</taxon>
    </lineage>
</organism>
<name>A0A629RP64_SALER</name>
<evidence type="ECO:0000313" key="1">
    <source>
        <dbReference type="EMBL" id="EBN5091892.1"/>
    </source>
</evidence>